<evidence type="ECO:0000313" key="3">
    <source>
        <dbReference type="Proteomes" id="UP001370758"/>
    </source>
</evidence>
<dbReference type="AlphaFoldDB" id="A0AAV9VPI5"/>
<feature type="region of interest" description="Disordered" evidence="1">
    <location>
        <begin position="312"/>
        <end position="341"/>
    </location>
</feature>
<proteinExistence type="predicted"/>
<reference evidence="2 3" key="1">
    <citation type="submission" date="2023-08" db="EMBL/GenBank/DDBJ databases">
        <authorList>
            <person name="Palmer J.M."/>
        </authorList>
    </citation>
    <scope>NUCLEOTIDE SEQUENCE [LARGE SCALE GENOMIC DNA]</scope>
    <source>
        <strain evidence="2 3">TWF481</strain>
    </source>
</reference>
<gene>
    <name evidence="2" type="ORF">TWF481_003095</name>
</gene>
<accession>A0AAV9VPI5</accession>
<sequence>MDLWDCHTGDERINNLPWWLSMILPNTLWSESDLDRLTRQITARDKCKCLISDRFYYRSYEFNPRRDMSAETWYLEDNGEAVFSPSDYTKKHGVLEHTVTPILPVYQYIGFTTEGDYTLPLQGRYEAVLDFLKDHFPAVADYLMFKFNETDFLSPKNLLSLWTAATPLDKYFFEGLEFWLDYETTISTLEAVVLQKRDPSVRFYANFIPPHNQSDDSMPPPRAPNYDVYRLARSLWSNFTNRTLETEHGLFWKPGRVMIPQTELSPSRAFLAVHAVMCKISIMLDTGFKIPLDELVSMDNSGDQVIDVEMDDPGDMMAAGSEQGGELEDEEDDGIGEDDYSGLELEFSQWTSELEYAVRTLGIEDEAPSVTGG</sequence>
<evidence type="ECO:0000256" key="1">
    <source>
        <dbReference type="SAM" id="MobiDB-lite"/>
    </source>
</evidence>
<protein>
    <recommendedName>
        <fullName evidence="4">HNH nuclease domain-containing protein</fullName>
    </recommendedName>
</protein>
<feature type="compositionally biased region" description="Acidic residues" evidence="1">
    <location>
        <begin position="325"/>
        <end position="341"/>
    </location>
</feature>
<name>A0AAV9VPI5_9PEZI</name>
<dbReference type="Proteomes" id="UP001370758">
    <property type="component" value="Unassembled WGS sequence"/>
</dbReference>
<evidence type="ECO:0008006" key="4">
    <source>
        <dbReference type="Google" id="ProtNLM"/>
    </source>
</evidence>
<evidence type="ECO:0000313" key="2">
    <source>
        <dbReference type="EMBL" id="KAK6495068.1"/>
    </source>
</evidence>
<comment type="caution">
    <text evidence="2">The sequence shown here is derived from an EMBL/GenBank/DDBJ whole genome shotgun (WGS) entry which is preliminary data.</text>
</comment>
<keyword evidence="3" id="KW-1185">Reference proteome</keyword>
<dbReference type="EMBL" id="JAVHJL010000013">
    <property type="protein sequence ID" value="KAK6495068.1"/>
    <property type="molecule type" value="Genomic_DNA"/>
</dbReference>
<organism evidence="2 3">
    <name type="scientific">Arthrobotrys musiformis</name>
    <dbReference type="NCBI Taxonomy" id="47236"/>
    <lineage>
        <taxon>Eukaryota</taxon>
        <taxon>Fungi</taxon>
        <taxon>Dikarya</taxon>
        <taxon>Ascomycota</taxon>
        <taxon>Pezizomycotina</taxon>
        <taxon>Orbiliomycetes</taxon>
        <taxon>Orbiliales</taxon>
        <taxon>Orbiliaceae</taxon>
        <taxon>Arthrobotrys</taxon>
    </lineage>
</organism>